<evidence type="ECO:0000313" key="3">
    <source>
        <dbReference type="Proteomes" id="UP001595823"/>
    </source>
</evidence>
<keyword evidence="3" id="KW-1185">Reference proteome</keyword>
<feature type="transmembrane region" description="Helical" evidence="1">
    <location>
        <begin position="15"/>
        <end position="37"/>
    </location>
</feature>
<keyword evidence="1" id="KW-0812">Transmembrane</keyword>
<protein>
    <recommendedName>
        <fullName evidence="4">PH domain-containing protein</fullName>
    </recommendedName>
</protein>
<organism evidence="2 3">
    <name type="scientific">Salininema proteolyticum</name>
    <dbReference type="NCBI Taxonomy" id="1607685"/>
    <lineage>
        <taxon>Bacteria</taxon>
        <taxon>Bacillati</taxon>
        <taxon>Actinomycetota</taxon>
        <taxon>Actinomycetes</taxon>
        <taxon>Glycomycetales</taxon>
        <taxon>Glycomycetaceae</taxon>
        <taxon>Salininema</taxon>
    </lineage>
</organism>
<feature type="transmembrane region" description="Helical" evidence="1">
    <location>
        <begin position="49"/>
        <end position="68"/>
    </location>
</feature>
<accession>A0ABV8TW65</accession>
<evidence type="ECO:0000313" key="2">
    <source>
        <dbReference type="EMBL" id="MFC4334714.1"/>
    </source>
</evidence>
<dbReference type="Proteomes" id="UP001595823">
    <property type="component" value="Unassembled WGS sequence"/>
</dbReference>
<evidence type="ECO:0000256" key="1">
    <source>
        <dbReference type="SAM" id="Phobius"/>
    </source>
</evidence>
<sequence>MNSEPLILRRRSRVVIGRVLVGISTATTIVIVFGIAVEIVGRRLDPNDAIVALSFSIVLCPYGWLSLIHPRYELHDDHVAVVNTWESRRVAYSLISRAISEEGELVVVLHSGKSLRGAAFTRSSWHAANGDPIAEECANEINRRRTESEPNSGTWVERRADWWNIAITVAPNSVAIVALSVLG</sequence>
<comment type="caution">
    <text evidence="2">The sequence shown here is derived from an EMBL/GenBank/DDBJ whole genome shotgun (WGS) entry which is preliminary data.</text>
</comment>
<dbReference type="RefSeq" id="WP_380618685.1">
    <property type="nucleotide sequence ID" value="NZ_JBHSDK010000009.1"/>
</dbReference>
<gene>
    <name evidence="2" type="ORF">ACFPET_05840</name>
</gene>
<reference evidence="3" key="1">
    <citation type="journal article" date="2019" name="Int. J. Syst. Evol. Microbiol.">
        <title>The Global Catalogue of Microorganisms (GCM) 10K type strain sequencing project: providing services to taxonomists for standard genome sequencing and annotation.</title>
        <authorList>
            <consortium name="The Broad Institute Genomics Platform"/>
            <consortium name="The Broad Institute Genome Sequencing Center for Infectious Disease"/>
            <person name="Wu L."/>
            <person name="Ma J."/>
        </authorList>
    </citation>
    <scope>NUCLEOTIDE SEQUENCE [LARGE SCALE GENOMIC DNA]</scope>
    <source>
        <strain evidence="3">IBRC-M 10908</strain>
    </source>
</reference>
<keyword evidence="1" id="KW-0472">Membrane</keyword>
<feature type="transmembrane region" description="Helical" evidence="1">
    <location>
        <begin position="162"/>
        <end position="182"/>
    </location>
</feature>
<name>A0ABV8TW65_9ACTN</name>
<proteinExistence type="predicted"/>
<keyword evidence="1" id="KW-1133">Transmembrane helix</keyword>
<dbReference type="EMBL" id="JBHSDK010000009">
    <property type="protein sequence ID" value="MFC4334714.1"/>
    <property type="molecule type" value="Genomic_DNA"/>
</dbReference>
<evidence type="ECO:0008006" key="4">
    <source>
        <dbReference type="Google" id="ProtNLM"/>
    </source>
</evidence>